<evidence type="ECO:0000256" key="5">
    <source>
        <dbReference type="ARBA" id="ARBA00022840"/>
    </source>
</evidence>
<evidence type="ECO:0000313" key="9">
    <source>
        <dbReference type="EMBL" id="MBB6163382.1"/>
    </source>
</evidence>
<keyword evidence="6" id="KW-0119">Carbohydrate metabolism</keyword>
<feature type="domain" description="Four-carbon acid sugar kinase nucleotide binding" evidence="8">
    <location>
        <begin position="262"/>
        <end position="415"/>
    </location>
</feature>
<dbReference type="GO" id="GO:0016301">
    <property type="term" value="F:kinase activity"/>
    <property type="evidence" value="ECO:0007669"/>
    <property type="project" value="UniProtKB-KW"/>
</dbReference>
<feature type="domain" description="Four-carbon acid sugar kinase N-terminal" evidence="7">
    <location>
        <begin position="11"/>
        <end position="241"/>
    </location>
</feature>
<comment type="caution">
    <text evidence="9">The sequence shown here is derived from an EMBL/GenBank/DDBJ whole genome shotgun (WGS) entry which is preliminary data.</text>
</comment>
<organism evidence="9 10">
    <name type="scientific">Rhizobium wenxiniae</name>
    <dbReference type="NCBI Taxonomy" id="1737357"/>
    <lineage>
        <taxon>Bacteria</taxon>
        <taxon>Pseudomonadati</taxon>
        <taxon>Pseudomonadota</taxon>
        <taxon>Alphaproteobacteria</taxon>
        <taxon>Hyphomicrobiales</taxon>
        <taxon>Rhizobiaceae</taxon>
        <taxon>Rhizobium/Agrobacterium group</taxon>
        <taxon>Rhizobium</taxon>
    </lineage>
</organism>
<dbReference type="Gene3D" id="3.40.980.20">
    <property type="entry name" value="Four-carbon acid sugar kinase, nucleotide binding domain"/>
    <property type="match status" value="1"/>
</dbReference>
<evidence type="ECO:0000256" key="2">
    <source>
        <dbReference type="ARBA" id="ARBA00022679"/>
    </source>
</evidence>
<name>A0A7W9Y7F7_9HYPH</name>
<keyword evidence="2" id="KW-0808">Transferase</keyword>
<comment type="similarity">
    <text evidence="1">Belongs to the four-carbon acid sugar kinase family.</text>
</comment>
<dbReference type="InterPro" id="IPR010737">
    <property type="entry name" value="4-carb_acid_sugar_kinase_N"/>
</dbReference>
<dbReference type="InterPro" id="IPR037051">
    <property type="entry name" value="4-carb_acid_sugar_kinase_N_sf"/>
</dbReference>
<dbReference type="AlphaFoldDB" id="A0A7W9Y7F7"/>
<evidence type="ECO:0000256" key="3">
    <source>
        <dbReference type="ARBA" id="ARBA00022741"/>
    </source>
</evidence>
<dbReference type="Pfam" id="PF17042">
    <property type="entry name" value="NBD_C"/>
    <property type="match status" value="1"/>
</dbReference>
<dbReference type="GO" id="GO:0005524">
    <property type="term" value="F:ATP binding"/>
    <property type="evidence" value="ECO:0007669"/>
    <property type="project" value="UniProtKB-KW"/>
</dbReference>
<dbReference type="Gene3D" id="3.40.50.10840">
    <property type="entry name" value="Putative sugar-binding, N-terminal domain"/>
    <property type="match status" value="1"/>
</dbReference>
<keyword evidence="5" id="KW-0067">ATP-binding</keyword>
<keyword evidence="4" id="KW-0418">Kinase</keyword>
<gene>
    <name evidence="9" type="ORF">HNQ72_003222</name>
</gene>
<keyword evidence="3" id="KW-0547">Nucleotide-binding</keyword>
<evidence type="ECO:0000256" key="1">
    <source>
        <dbReference type="ARBA" id="ARBA00005715"/>
    </source>
</evidence>
<evidence type="ECO:0000259" key="7">
    <source>
        <dbReference type="Pfam" id="PF07005"/>
    </source>
</evidence>
<accession>A0A7W9Y7F7</accession>
<evidence type="ECO:0000259" key="8">
    <source>
        <dbReference type="Pfam" id="PF17042"/>
    </source>
</evidence>
<dbReference type="Pfam" id="PF07005">
    <property type="entry name" value="SBD_N"/>
    <property type="match status" value="1"/>
</dbReference>
<evidence type="ECO:0000313" key="10">
    <source>
        <dbReference type="Proteomes" id="UP000547879"/>
    </source>
</evidence>
<dbReference type="Proteomes" id="UP000547879">
    <property type="component" value="Unassembled WGS sequence"/>
</dbReference>
<dbReference type="SUPFAM" id="SSF142764">
    <property type="entry name" value="YgbK-like"/>
    <property type="match status" value="1"/>
</dbReference>
<reference evidence="9 10" key="1">
    <citation type="submission" date="2020-08" db="EMBL/GenBank/DDBJ databases">
        <title>Genomic Encyclopedia of Type Strains, Phase IV (KMG-IV): sequencing the most valuable type-strain genomes for metagenomic binning, comparative biology and taxonomic classification.</title>
        <authorList>
            <person name="Goeker M."/>
        </authorList>
    </citation>
    <scope>NUCLEOTIDE SEQUENCE [LARGE SCALE GENOMIC DNA]</scope>
    <source>
        <strain evidence="9 10">DSM 100734</strain>
    </source>
</reference>
<dbReference type="InterPro" id="IPR042213">
    <property type="entry name" value="NBD_C_sf"/>
</dbReference>
<sequence length="423" mass="44986">MSADINAPFYGWYGDDFTGATDTLATLFSRGAKAFLFLGVPSSRHLAMAGALDSVGIAGSARAMTPDAMETELRPVGQFFARSGVKVLHYKCCSTFDSARNVGNIATAMTVLRGFVDQRQAVILGGQPSLGRYCAFGNLFASIGTEATVHRLDRHPTMSRHPSTPMAEADLRRHLQQLGADAVGLVDWTMLENDRPLASDEPNILFDVLTQKHLAAIGTELKHRARQGSLLVVGASSVAEAIYGDRLPPVVGPQPTHTGPVLAIAGSLSPLTRRQVEAATSFIRISADAGRLVEEESYREGMATRIGSALRDERNVLLSTAPQDPASIASADTRLAQTVGRFADRLLSEVPVRRLIAAGGDTSSHMAKNINLWGLAYGGQLSPGVALSIGRSDDPQRDGISLMLKGGQMGSIDLFDRFAAGAT</sequence>
<keyword evidence="10" id="KW-1185">Reference proteome</keyword>
<evidence type="ECO:0000256" key="4">
    <source>
        <dbReference type="ARBA" id="ARBA00022777"/>
    </source>
</evidence>
<evidence type="ECO:0000256" key="6">
    <source>
        <dbReference type="ARBA" id="ARBA00023277"/>
    </source>
</evidence>
<dbReference type="EMBL" id="JACHEG010000003">
    <property type="protein sequence ID" value="MBB6163382.1"/>
    <property type="molecule type" value="Genomic_DNA"/>
</dbReference>
<dbReference type="RefSeq" id="WP_183993219.1">
    <property type="nucleotide sequence ID" value="NZ_BMHW01000006.1"/>
</dbReference>
<dbReference type="InterPro" id="IPR031475">
    <property type="entry name" value="NBD_C"/>
</dbReference>
<proteinExistence type="inferred from homology"/>
<protein>
    <submittedName>
        <fullName evidence="9">Uncharacterized protein YgbK (DUF1537 family)</fullName>
    </submittedName>
</protein>